<evidence type="ECO:0000256" key="6">
    <source>
        <dbReference type="ARBA" id="ARBA00022989"/>
    </source>
</evidence>
<feature type="transmembrane region" description="Helical" evidence="8">
    <location>
        <begin position="285"/>
        <end position="306"/>
    </location>
</feature>
<protein>
    <submittedName>
        <fullName evidence="9">Iron ABC transporter permease</fullName>
    </submittedName>
</protein>
<evidence type="ECO:0000256" key="4">
    <source>
        <dbReference type="ARBA" id="ARBA00022475"/>
    </source>
</evidence>
<keyword evidence="5 8" id="KW-0812">Transmembrane</keyword>
<keyword evidence="6 8" id="KW-1133">Transmembrane helix</keyword>
<evidence type="ECO:0000256" key="7">
    <source>
        <dbReference type="ARBA" id="ARBA00023136"/>
    </source>
</evidence>
<dbReference type="Proteomes" id="UP000533324">
    <property type="component" value="Unassembled WGS sequence"/>
</dbReference>
<dbReference type="EMBL" id="AABVCV010000005">
    <property type="protein sequence ID" value="EAJ1254267.1"/>
    <property type="molecule type" value="Genomic_DNA"/>
</dbReference>
<dbReference type="InterPro" id="IPR037294">
    <property type="entry name" value="ABC_BtuC-like"/>
</dbReference>
<keyword evidence="7 8" id="KW-0472">Membrane</keyword>
<dbReference type="Gene3D" id="1.10.3470.10">
    <property type="entry name" value="ABC transporter involved in vitamin B12 uptake, BtuC"/>
    <property type="match status" value="1"/>
</dbReference>
<feature type="transmembrane region" description="Helical" evidence="8">
    <location>
        <begin position="171"/>
        <end position="189"/>
    </location>
</feature>
<organism evidence="9 10">
    <name type="scientific">Campylobacter lari</name>
    <dbReference type="NCBI Taxonomy" id="201"/>
    <lineage>
        <taxon>Bacteria</taxon>
        <taxon>Pseudomonadati</taxon>
        <taxon>Campylobacterota</taxon>
        <taxon>Epsilonproteobacteria</taxon>
        <taxon>Campylobacterales</taxon>
        <taxon>Campylobacteraceae</taxon>
        <taxon>Campylobacter</taxon>
    </lineage>
</organism>
<evidence type="ECO:0000256" key="2">
    <source>
        <dbReference type="ARBA" id="ARBA00007935"/>
    </source>
</evidence>
<feature type="transmembrane region" description="Helical" evidence="8">
    <location>
        <begin position="220"/>
        <end position="247"/>
    </location>
</feature>
<feature type="transmembrane region" description="Helical" evidence="8">
    <location>
        <begin position="38"/>
        <end position="58"/>
    </location>
</feature>
<feature type="transmembrane region" description="Helical" evidence="8">
    <location>
        <begin position="125"/>
        <end position="150"/>
    </location>
</feature>
<sequence length="311" mass="35379">MYKKFYLLISLICILSCIYLFIDLDFSTYILKKRILELCSIVLVSFSISVSTIIFQTITNNKILTPSIIGLDSLYVLIQTLLVFFLSSSNISVINQEINFIISLFCMVVFTLVFYKVLFKSNINIYYILLLGLVFGALFSSLSLFFEVLIDPNEFMVVQGRMFASFNNIQIKLILLSFFILCAILLLMLKDFKYLDVLSLGRDNAINLGAPYDYFVKKNLIFIAILISVSTALVGPITFLGLLVVNITYELMKTYKHKVLISFAILVCIFVVLSGVFITSKVFNFNTTISVVINFLGGIYFIYLVLKGHRI</sequence>
<dbReference type="InterPro" id="IPR000522">
    <property type="entry name" value="ABC_transptr_permease_BtuC"/>
</dbReference>
<comment type="caution">
    <text evidence="9">The sequence shown here is derived from an EMBL/GenBank/DDBJ whole genome shotgun (WGS) entry which is preliminary data.</text>
</comment>
<dbReference type="PANTHER" id="PTHR30472">
    <property type="entry name" value="FERRIC ENTEROBACTIN TRANSPORT SYSTEM PERMEASE PROTEIN"/>
    <property type="match status" value="1"/>
</dbReference>
<dbReference type="Pfam" id="PF01032">
    <property type="entry name" value="FecCD"/>
    <property type="match status" value="1"/>
</dbReference>
<comment type="similarity">
    <text evidence="2">Belongs to the binding-protein-dependent transport system permease family. FecCD subfamily.</text>
</comment>
<feature type="transmembrane region" description="Helical" evidence="8">
    <location>
        <begin position="64"/>
        <end position="86"/>
    </location>
</feature>
<comment type="subcellular location">
    <subcellularLocation>
        <location evidence="1">Cell membrane</location>
        <topology evidence="1">Multi-pass membrane protein</topology>
    </subcellularLocation>
</comment>
<gene>
    <name evidence="9" type="ORF">A0Y59_03540</name>
</gene>
<dbReference type="SUPFAM" id="SSF81345">
    <property type="entry name" value="ABC transporter involved in vitamin B12 uptake, BtuC"/>
    <property type="match status" value="1"/>
</dbReference>
<keyword evidence="4" id="KW-1003">Cell membrane</keyword>
<feature type="transmembrane region" description="Helical" evidence="8">
    <location>
        <begin position="98"/>
        <end position="119"/>
    </location>
</feature>
<evidence type="ECO:0000256" key="8">
    <source>
        <dbReference type="SAM" id="Phobius"/>
    </source>
</evidence>
<evidence type="ECO:0000256" key="1">
    <source>
        <dbReference type="ARBA" id="ARBA00004651"/>
    </source>
</evidence>
<evidence type="ECO:0000256" key="5">
    <source>
        <dbReference type="ARBA" id="ARBA00022692"/>
    </source>
</evidence>
<feature type="transmembrane region" description="Helical" evidence="8">
    <location>
        <begin position="6"/>
        <end position="26"/>
    </location>
</feature>
<evidence type="ECO:0000256" key="3">
    <source>
        <dbReference type="ARBA" id="ARBA00022448"/>
    </source>
</evidence>
<reference evidence="9 10" key="1">
    <citation type="submission" date="2018-05" db="EMBL/GenBank/DDBJ databases">
        <authorList>
            <consortium name="PulseNet: The National Subtyping Network for Foodborne Disease Surveillance"/>
            <person name="Tarr C.L."/>
            <person name="Trees E."/>
            <person name="Katz L.S."/>
            <person name="Carleton-Romer H.A."/>
            <person name="Stroika S."/>
            <person name="Kucerova Z."/>
            <person name="Roache K.F."/>
            <person name="Sabol A.L."/>
            <person name="Besser J."/>
            <person name="Gerner-Smidt P."/>
        </authorList>
    </citation>
    <scope>NUCLEOTIDE SEQUENCE [LARGE SCALE GENOMIC DNA]</scope>
    <source>
        <strain evidence="9 10">1988D-2602</strain>
    </source>
</reference>
<feature type="transmembrane region" description="Helical" evidence="8">
    <location>
        <begin position="259"/>
        <end position="279"/>
    </location>
</feature>
<dbReference type="GO" id="GO:0022857">
    <property type="term" value="F:transmembrane transporter activity"/>
    <property type="evidence" value="ECO:0007669"/>
    <property type="project" value="InterPro"/>
</dbReference>
<dbReference type="GO" id="GO:0005886">
    <property type="term" value="C:plasma membrane"/>
    <property type="evidence" value="ECO:0007669"/>
    <property type="project" value="UniProtKB-SubCell"/>
</dbReference>
<dbReference type="AlphaFoldDB" id="A0A7U8G1P3"/>
<name>A0A7U8G1P3_CAMLA</name>
<proteinExistence type="inferred from homology"/>
<dbReference type="GO" id="GO:0033214">
    <property type="term" value="P:siderophore-iron import into cell"/>
    <property type="evidence" value="ECO:0007669"/>
    <property type="project" value="TreeGrafter"/>
</dbReference>
<evidence type="ECO:0000313" key="9">
    <source>
        <dbReference type="EMBL" id="EAJ1254267.1"/>
    </source>
</evidence>
<accession>A0A7U8G1P3</accession>
<evidence type="ECO:0000313" key="10">
    <source>
        <dbReference type="Proteomes" id="UP000533324"/>
    </source>
</evidence>
<dbReference type="PANTHER" id="PTHR30472:SF19">
    <property type="entry name" value="PETROBACTIN IMPORT SYSTEM PERMEASE PROTEIN YCLO"/>
    <property type="match status" value="1"/>
</dbReference>
<keyword evidence="3" id="KW-0813">Transport</keyword>